<dbReference type="Proteomes" id="UP000594791">
    <property type="component" value="Chromosome"/>
</dbReference>
<keyword evidence="3" id="KW-1185">Reference proteome</keyword>
<reference evidence="2 3" key="1">
    <citation type="submission" date="2020-12" db="EMBL/GenBank/DDBJ databases">
        <title>FDA dAtabase for Regulatory Grade micrObial Sequences (FDA-ARGOS): Supporting development and validation of Infectious Disease Dx tests.</title>
        <authorList>
            <person name="Nelson B."/>
            <person name="Plummer A."/>
            <person name="Tallon L."/>
            <person name="Sadzewicz L."/>
            <person name="Zhao X."/>
            <person name="Boylan J."/>
            <person name="Ott S."/>
            <person name="Bowen H."/>
            <person name="Vavikolanu K."/>
            <person name="Mehta A."/>
            <person name="Aluvathingal J."/>
            <person name="Nadendla S."/>
            <person name="Myers T."/>
            <person name="Yan Y."/>
            <person name="Sichtig H."/>
        </authorList>
    </citation>
    <scope>NUCLEOTIDE SEQUENCE [LARGE SCALE GENOMIC DNA]</scope>
    <source>
        <strain evidence="2 3">FDAARGOS_920</strain>
    </source>
</reference>
<dbReference type="InterPro" id="IPR047901">
    <property type="entry name" value="BC1881-like"/>
</dbReference>
<name>A0A7T2V5P8_9BACI</name>
<sequence>MNMKNTSTKDLSEELETRDGVTSVQVSPHEKIEVAGITVEGPAVILINKD</sequence>
<proteinExistence type="predicted"/>
<evidence type="ECO:0000313" key="3">
    <source>
        <dbReference type="Proteomes" id="UP000594791"/>
    </source>
</evidence>
<protein>
    <submittedName>
        <fullName evidence="2">BC1881 family protein</fullName>
    </submittedName>
</protein>
<feature type="compositionally biased region" description="Basic and acidic residues" evidence="1">
    <location>
        <begin position="10"/>
        <end position="19"/>
    </location>
</feature>
<gene>
    <name evidence="2" type="ORF">I6G77_04420</name>
</gene>
<accession>A0A7T2V5P8</accession>
<feature type="region of interest" description="Disordered" evidence="1">
    <location>
        <begin position="1"/>
        <end position="24"/>
    </location>
</feature>
<dbReference type="RefSeq" id="WP_042512754.1">
    <property type="nucleotide sequence ID" value="NZ_CP065739.1"/>
</dbReference>
<evidence type="ECO:0000313" key="2">
    <source>
        <dbReference type="EMBL" id="QPR78456.1"/>
    </source>
</evidence>
<evidence type="ECO:0000256" key="1">
    <source>
        <dbReference type="SAM" id="MobiDB-lite"/>
    </source>
</evidence>
<dbReference type="NCBIfam" id="NF033495">
    <property type="entry name" value="phage_BC1881"/>
    <property type="match status" value="1"/>
</dbReference>
<dbReference type="EMBL" id="CP065739">
    <property type="protein sequence ID" value="QPR78456.1"/>
    <property type="molecule type" value="Genomic_DNA"/>
</dbReference>
<organism evidence="2 3">
    <name type="scientific">Bacillus tropicus</name>
    <dbReference type="NCBI Taxonomy" id="2026188"/>
    <lineage>
        <taxon>Bacteria</taxon>
        <taxon>Bacillati</taxon>
        <taxon>Bacillota</taxon>
        <taxon>Bacilli</taxon>
        <taxon>Bacillales</taxon>
        <taxon>Bacillaceae</taxon>
        <taxon>Bacillus</taxon>
        <taxon>Bacillus cereus group</taxon>
    </lineage>
</organism>